<gene>
    <name evidence="1" type="ORF">PICMEDRAFT_166095</name>
</gene>
<dbReference type="AlphaFoldDB" id="A0A1E3NG56"/>
<evidence type="ECO:0000313" key="2">
    <source>
        <dbReference type="Proteomes" id="UP000094455"/>
    </source>
</evidence>
<organism evidence="1 2">
    <name type="scientific">Pichia membranifaciens NRRL Y-2026</name>
    <dbReference type="NCBI Taxonomy" id="763406"/>
    <lineage>
        <taxon>Eukaryota</taxon>
        <taxon>Fungi</taxon>
        <taxon>Dikarya</taxon>
        <taxon>Ascomycota</taxon>
        <taxon>Saccharomycotina</taxon>
        <taxon>Pichiomycetes</taxon>
        <taxon>Pichiales</taxon>
        <taxon>Pichiaceae</taxon>
        <taxon>Pichia</taxon>
    </lineage>
</organism>
<sequence length="301" mass="32075">MNVWTGAVCLCVCVRWRRDKTEGGLFVGANSAVANAVAAAAAAAAAGCRCRVLADKQDVSSRDGCDVGLTGMKRWALAAALCCSADPHTPVHPLSRPPPFPSSLSFTGPPPSLCLQSARLLLFLSGPPHRARCGSGDFSRSRPSAAPAAGAVLRPAAYIWRRPRAVCCCTCACTCHHYDRYCCCACACFLVGLPTPLFRKPAPRTSPHRRSAPLRLPGACADCTSLRLADLLLLLVPASLFCCAAPLQARPHPGAALLCSSRPLFRCAAQKWSHKRKMPEMRKAKSKKGKTGRLCKPLQIT</sequence>
<name>A0A1E3NG56_9ASCO</name>
<dbReference type="EMBL" id="KV454005">
    <property type="protein sequence ID" value="ODQ45092.1"/>
    <property type="molecule type" value="Genomic_DNA"/>
</dbReference>
<protein>
    <submittedName>
        <fullName evidence="1">Uncharacterized protein</fullName>
    </submittedName>
</protein>
<proteinExistence type="predicted"/>
<dbReference type="GeneID" id="30177963"/>
<dbReference type="RefSeq" id="XP_019016205.1">
    <property type="nucleotide sequence ID" value="XM_019161276.1"/>
</dbReference>
<accession>A0A1E3NG56</accession>
<dbReference type="Proteomes" id="UP000094455">
    <property type="component" value="Unassembled WGS sequence"/>
</dbReference>
<keyword evidence="2" id="KW-1185">Reference proteome</keyword>
<evidence type="ECO:0000313" key="1">
    <source>
        <dbReference type="EMBL" id="ODQ45092.1"/>
    </source>
</evidence>
<reference evidence="1 2" key="1">
    <citation type="journal article" date="2016" name="Proc. Natl. Acad. Sci. U.S.A.">
        <title>Comparative genomics of biotechnologically important yeasts.</title>
        <authorList>
            <person name="Riley R."/>
            <person name="Haridas S."/>
            <person name="Wolfe K.H."/>
            <person name="Lopes M.R."/>
            <person name="Hittinger C.T."/>
            <person name="Goeker M."/>
            <person name="Salamov A.A."/>
            <person name="Wisecaver J.H."/>
            <person name="Long T.M."/>
            <person name="Calvey C.H."/>
            <person name="Aerts A.L."/>
            <person name="Barry K.W."/>
            <person name="Choi C."/>
            <person name="Clum A."/>
            <person name="Coughlan A.Y."/>
            <person name="Deshpande S."/>
            <person name="Douglass A.P."/>
            <person name="Hanson S.J."/>
            <person name="Klenk H.-P."/>
            <person name="LaButti K.M."/>
            <person name="Lapidus A."/>
            <person name="Lindquist E.A."/>
            <person name="Lipzen A.M."/>
            <person name="Meier-Kolthoff J.P."/>
            <person name="Ohm R.A."/>
            <person name="Otillar R.P."/>
            <person name="Pangilinan J.L."/>
            <person name="Peng Y."/>
            <person name="Rokas A."/>
            <person name="Rosa C.A."/>
            <person name="Scheuner C."/>
            <person name="Sibirny A.A."/>
            <person name="Slot J.C."/>
            <person name="Stielow J.B."/>
            <person name="Sun H."/>
            <person name="Kurtzman C.P."/>
            <person name="Blackwell M."/>
            <person name="Grigoriev I.V."/>
            <person name="Jeffries T.W."/>
        </authorList>
    </citation>
    <scope>NUCLEOTIDE SEQUENCE [LARGE SCALE GENOMIC DNA]</scope>
    <source>
        <strain evidence="1 2">NRRL Y-2026</strain>
    </source>
</reference>